<gene>
    <name evidence="1" type="ORF">SDC9_105841</name>
</gene>
<dbReference type="AlphaFoldDB" id="A0A645BBB7"/>
<proteinExistence type="predicted"/>
<dbReference type="EMBL" id="VSSQ01017069">
    <property type="protein sequence ID" value="MPM59004.1"/>
    <property type="molecule type" value="Genomic_DNA"/>
</dbReference>
<sequence>MQLQELVEQPVLQRRRVELDHRRALRRELPLHVQRDAVVGEHAQHGGLRLGLGQLEACVLELEHGVPEGLAVARVVNRLLQNGLDRRGSAHRHHQPLLRQLVHQVFEAHVLFADQVGDRHLHLIEEQLRRVLRHQADLLELAALAEAGRSIFHHDERHALGTQLGRGLDDDDDDL</sequence>
<evidence type="ECO:0000313" key="1">
    <source>
        <dbReference type="EMBL" id="MPM59004.1"/>
    </source>
</evidence>
<reference evidence="1" key="1">
    <citation type="submission" date="2019-08" db="EMBL/GenBank/DDBJ databases">
        <authorList>
            <person name="Kucharzyk K."/>
            <person name="Murdoch R.W."/>
            <person name="Higgins S."/>
            <person name="Loffler F."/>
        </authorList>
    </citation>
    <scope>NUCLEOTIDE SEQUENCE</scope>
</reference>
<name>A0A645BBB7_9ZZZZ</name>
<organism evidence="1">
    <name type="scientific">bioreactor metagenome</name>
    <dbReference type="NCBI Taxonomy" id="1076179"/>
    <lineage>
        <taxon>unclassified sequences</taxon>
        <taxon>metagenomes</taxon>
        <taxon>ecological metagenomes</taxon>
    </lineage>
</organism>
<protein>
    <submittedName>
        <fullName evidence="1">Uncharacterized protein</fullName>
    </submittedName>
</protein>
<accession>A0A645BBB7</accession>
<comment type="caution">
    <text evidence="1">The sequence shown here is derived from an EMBL/GenBank/DDBJ whole genome shotgun (WGS) entry which is preliminary data.</text>
</comment>